<comment type="caution">
    <text evidence="1">The sequence shown here is derived from an EMBL/GenBank/DDBJ whole genome shotgun (WGS) entry which is preliminary data.</text>
</comment>
<protein>
    <submittedName>
        <fullName evidence="1">Uncharacterized protein</fullName>
    </submittedName>
</protein>
<name>A0A1L8RAT1_9ENTE</name>
<proteinExistence type="predicted"/>
<dbReference type="RefSeq" id="WP_067396493.1">
    <property type="nucleotide sequence ID" value="NZ_JXKH01000026.1"/>
</dbReference>
<evidence type="ECO:0000313" key="1">
    <source>
        <dbReference type="EMBL" id="OJG16879.1"/>
    </source>
</evidence>
<reference evidence="1 2" key="1">
    <citation type="submission" date="2014-12" db="EMBL/GenBank/DDBJ databases">
        <title>Draft genome sequences of 29 type strains of Enterococci.</title>
        <authorList>
            <person name="Zhong Z."/>
            <person name="Sun Z."/>
            <person name="Liu W."/>
            <person name="Zhang W."/>
            <person name="Zhang H."/>
        </authorList>
    </citation>
    <scope>NUCLEOTIDE SEQUENCE [LARGE SCALE GENOMIC DNA]</scope>
    <source>
        <strain evidence="1 2">DSM 17029</strain>
    </source>
</reference>
<dbReference type="EMBL" id="JXKH01000026">
    <property type="protein sequence ID" value="OJG16879.1"/>
    <property type="molecule type" value="Genomic_DNA"/>
</dbReference>
<keyword evidence="2" id="KW-1185">Reference proteome</keyword>
<gene>
    <name evidence="1" type="ORF">RU97_GL001304</name>
</gene>
<accession>A0A1L8RAT1</accession>
<dbReference type="AlphaFoldDB" id="A0A1L8RAT1"/>
<dbReference type="Proteomes" id="UP000181884">
    <property type="component" value="Unassembled WGS sequence"/>
</dbReference>
<organism evidence="1 2">
    <name type="scientific">Enterococcus canis</name>
    <dbReference type="NCBI Taxonomy" id="214095"/>
    <lineage>
        <taxon>Bacteria</taxon>
        <taxon>Bacillati</taxon>
        <taxon>Bacillota</taxon>
        <taxon>Bacilli</taxon>
        <taxon>Lactobacillales</taxon>
        <taxon>Enterococcaceae</taxon>
        <taxon>Enterococcus</taxon>
    </lineage>
</organism>
<evidence type="ECO:0000313" key="2">
    <source>
        <dbReference type="Proteomes" id="UP000181884"/>
    </source>
</evidence>
<dbReference type="STRING" id="214095.RU97_GL001304"/>
<sequence length="56" mass="6696">MARENKDTEFQVVTIRVPKKLYAEYKEILQKEGKIVTYDVRNYMQSVVEENKKGEK</sequence>